<reference evidence="3" key="1">
    <citation type="submission" date="2021-01" db="EMBL/GenBank/DDBJ databases">
        <authorList>
            <person name="Corre E."/>
            <person name="Pelletier E."/>
            <person name="Niang G."/>
            <person name="Scheremetjew M."/>
            <person name="Finn R."/>
            <person name="Kale V."/>
            <person name="Holt S."/>
            <person name="Cochrane G."/>
            <person name="Meng A."/>
            <person name="Brown T."/>
            <person name="Cohen L."/>
        </authorList>
    </citation>
    <scope>NUCLEOTIDE SEQUENCE</scope>
    <source>
        <strain evidence="3">CCMP 2712</strain>
    </source>
</reference>
<dbReference type="AlphaFoldDB" id="A0A7S4NIU3"/>
<feature type="region of interest" description="Disordered" evidence="1">
    <location>
        <begin position="470"/>
        <end position="518"/>
    </location>
</feature>
<dbReference type="EMBL" id="HBKN01014224">
    <property type="protein sequence ID" value="CAE2290450.1"/>
    <property type="molecule type" value="Transcribed_RNA"/>
</dbReference>
<proteinExistence type="predicted"/>
<feature type="region of interest" description="Disordered" evidence="1">
    <location>
        <begin position="11"/>
        <end position="38"/>
    </location>
</feature>
<feature type="region of interest" description="Disordered" evidence="1">
    <location>
        <begin position="430"/>
        <end position="451"/>
    </location>
</feature>
<accession>A0A7S4NIU3</accession>
<name>A0A7S4NIU3_GUITH</name>
<dbReference type="InterPro" id="IPR036457">
    <property type="entry name" value="PPM-type-like_dom_sf"/>
</dbReference>
<sequence>MSCCTFDCFQSNDESQSNDEFKDAQEPTQTSLSEYSRTVESLSPQVQNSFASREVADSPFEISFQGNQGSIQDWKTPDETRIENRSEDEETLLPFSNQHVLLPTACEIYRLHDGGFVQLTRQYLEQQSLSKYKAITSVGKYSLAALHNDQFVPSHHRLITLQDIGSGVSKGDLFVLIDGGKGSISFEDLDMLQERIKDVFNRLPESEGLYDMIQFVFSQLSLEMVYFGLESKMEYGIIVCYNVQQEVFCMQRGSLHAYVASEWRDSMILQEMCCCDRSHQDMSCQTNGLFHEEPVSCLTVTSQDLFLLIASPSVWAKISQDEAMEIVRSHSSAQSASWELVSEARRRACLTALMTNPQSVACDDMSAVVVCFSSSSKLHSPQRTKSPFPRSASGKSWRKAVDVPSDVVSKNFENWMKTEESRMLAAAERRHMDSMSSSMEDESPSQSASFPVPGLKGAIETLKQRAPSVRRNLLGGRHSSLSETASMSSSRRGYSLEREAPLSPMSFSSQGSHADQEEAVVVTF</sequence>
<feature type="compositionally biased region" description="Low complexity" evidence="1">
    <location>
        <begin position="479"/>
        <end position="490"/>
    </location>
</feature>
<dbReference type="SUPFAM" id="SSF81606">
    <property type="entry name" value="PP2C-like"/>
    <property type="match status" value="1"/>
</dbReference>
<dbReference type="Pfam" id="PF00481">
    <property type="entry name" value="PP2C"/>
    <property type="match status" value="1"/>
</dbReference>
<evidence type="ECO:0000256" key="1">
    <source>
        <dbReference type="SAM" id="MobiDB-lite"/>
    </source>
</evidence>
<feature type="domain" description="PPM-type phosphatase" evidence="2">
    <location>
        <begin position="294"/>
        <end position="349"/>
    </location>
</feature>
<organism evidence="3">
    <name type="scientific">Guillardia theta</name>
    <name type="common">Cryptophyte</name>
    <name type="synonym">Cryptomonas phi</name>
    <dbReference type="NCBI Taxonomy" id="55529"/>
    <lineage>
        <taxon>Eukaryota</taxon>
        <taxon>Cryptophyceae</taxon>
        <taxon>Pyrenomonadales</taxon>
        <taxon>Geminigeraceae</taxon>
        <taxon>Guillardia</taxon>
    </lineage>
</organism>
<dbReference type="Gene3D" id="3.60.40.10">
    <property type="entry name" value="PPM-type phosphatase domain"/>
    <property type="match status" value="1"/>
</dbReference>
<protein>
    <recommendedName>
        <fullName evidence="2">PPM-type phosphatase domain-containing protein</fullName>
    </recommendedName>
</protein>
<feature type="compositionally biased region" description="Polar residues" evidence="1">
    <location>
        <begin position="26"/>
        <end position="38"/>
    </location>
</feature>
<evidence type="ECO:0000313" key="3">
    <source>
        <dbReference type="EMBL" id="CAE2290450.1"/>
    </source>
</evidence>
<dbReference type="InterPro" id="IPR001932">
    <property type="entry name" value="PPM-type_phosphatase-like_dom"/>
</dbReference>
<gene>
    <name evidence="3" type="ORF">GTHE00462_LOCUS11058</name>
</gene>
<feature type="compositionally biased region" description="Low complexity" evidence="1">
    <location>
        <begin position="434"/>
        <end position="449"/>
    </location>
</feature>
<evidence type="ECO:0000259" key="2">
    <source>
        <dbReference type="Pfam" id="PF00481"/>
    </source>
</evidence>